<name>A0A2R5GCB3_9STRA</name>
<organism evidence="7 8">
    <name type="scientific">Hondaea fermentalgiana</name>
    <dbReference type="NCBI Taxonomy" id="2315210"/>
    <lineage>
        <taxon>Eukaryota</taxon>
        <taxon>Sar</taxon>
        <taxon>Stramenopiles</taxon>
        <taxon>Bigyra</taxon>
        <taxon>Labyrinthulomycetes</taxon>
        <taxon>Thraustochytrida</taxon>
        <taxon>Thraustochytriidae</taxon>
        <taxon>Hondaea</taxon>
    </lineage>
</organism>
<keyword evidence="4 5" id="KW-0472">Membrane</keyword>
<comment type="subcellular location">
    <subcellularLocation>
        <location evidence="1">Membrane</location>
        <topology evidence="1">Multi-pass membrane protein</topology>
    </subcellularLocation>
</comment>
<feature type="transmembrane region" description="Helical" evidence="5">
    <location>
        <begin position="126"/>
        <end position="144"/>
    </location>
</feature>
<comment type="caution">
    <text evidence="7">The sequence shown here is derived from an EMBL/GenBank/DDBJ whole genome shotgun (WGS) entry which is preliminary data.</text>
</comment>
<dbReference type="OrthoDB" id="7933078at2759"/>
<feature type="compositionally biased region" description="Basic and acidic residues" evidence="6">
    <location>
        <begin position="1"/>
        <end position="17"/>
    </location>
</feature>
<protein>
    <submittedName>
        <fullName evidence="7">Protein lifeguard 1</fullName>
    </submittedName>
</protein>
<feature type="region of interest" description="Disordered" evidence="6">
    <location>
        <begin position="1"/>
        <end position="37"/>
    </location>
</feature>
<evidence type="ECO:0000256" key="1">
    <source>
        <dbReference type="ARBA" id="ARBA00004141"/>
    </source>
</evidence>
<feature type="transmembrane region" description="Helical" evidence="5">
    <location>
        <begin position="273"/>
        <end position="292"/>
    </location>
</feature>
<keyword evidence="3 5" id="KW-1133">Transmembrane helix</keyword>
<evidence type="ECO:0000313" key="7">
    <source>
        <dbReference type="EMBL" id="GBG26223.1"/>
    </source>
</evidence>
<dbReference type="InParanoid" id="A0A2R5GCB3"/>
<accession>A0A2R5GCB3</accession>
<gene>
    <name evidence="7" type="ORF">FCC1311_024442</name>
</gene>
<feature type="transmembrane region" description="Helical" evidence="5">
    <location>
        <begin position="156"/>
        <end position="175"/>
    </location>
</feature>
<dbReference type="FunCoup" id="A0A2R5GCB3">
    <property type="interactions" value="10"/>
</dbReference>
<feature type="transmembrane region" description="Helical" evidence="5">
    <location>
        <begin position="92"/>
        <end position="114"/>
    </location>
</feature>
<evidence type="ECO:0000256" key="5">
    <source>
        <dbReference type="RuleBase" id="RU004379"/>
    </source>
</evidence>
<evidence type="ECO:0000256" key="2">
    <source>
        <dbReference type="ARBA" id="ARBA00022692"/>
    </source>
</evidence>
<evidence type="ECO:0000256" key="6">
    <source>
        <dbReference type="SAM" id="MobiDB-lite"/>
    </source>
</evidence>
<dbReference type="PANTHER" id="PTHR23291:SF47">
    <property type="entry name" value="TRANSMEMBRANE BAX INHIBITOR MOTIF CONTAINING 7"/>
    <property type="match status" value="1"/>
</dbReference>
<proteinExistence type="inferred from homology"/>
<dbReference type="Pfam" id="PF01027">
    <property type="entry name" value="Bax1-I"/>
    <property type="match status" value="1"/>
</dbReference>
<dbReference type="Proteomes" id="UP000241890">
    <property type="component" value="Unassembled WGS sequence"/>
</dbReference>
<sequence>MSGVGARREVDDLEANKPLRGGGGGWGGRHEDDRDGFVPTAEPVGGTGYSTGYATAPLGGGAGGMAGNEDVRFAEAIDAYDVAVRHGFVRKVFGILFVQLAVTFGWTLFCSLHAGARQYMQQNSGVPATLGLVLPLGSLLGLMCCGDGGRRYPLNYILLSVLTVGESLLLGLVAATTEAETVAMAVGTTVAVVGMLGLFATQTKYDFTGAGPYLSMALWVMVLYALIGGLFGLGGGRVYAIFGTLLFSAYLIYDVQLIVGGKHTKFAFGVDDYVLASISVYLDVINIFLYILELMNDRN</sequence>
<dbReference type="GO" id="GO:0016020">
    <property type="term" value="C:membrane"/>
    <property type="evidence" value="ECO:0007669"/>
    <property type="project" value="UniProtKB-SubCell"/>
</dbReference>
<dbReference type="InterPro" id="IPR006214">
    <property type="entry name" value="Bax_inhibitor_1-related"/>
</dbReference>
<feature type="transmembrane region" description="Helical" evidence="5">
    <location>
        <begin position="239"/>
        <end position="261"/>
    </location>
</feature>
<keyword evidence="2 5" id="KW-0812">Transmembrane</keyword>
<dbReference type="PANTHER" id="PTHR23291">
    <property type="entry name" value="BAX INHIBITOR-RELATED"/>
    <property type="match status" value="1"/>
</dbReference>
<evidence type="ECO:0000256" key="4">
    <source>
        <dbReference type="ARBA" id="ARBA00023136"/>
    </source>
</evidence>
<keyword evidence="8" id="KW-1185">Reference proteome</keyword>
<dbReference type="EMBL" id="BEYU01000019">
    <property type="protein sequence ID" value="GBG26223.1"/>
    <property type="molecule type" value="Genomic_DNA"/>
</dbReference>
<evidence type="ECO:0000313" key="8">
    <source>
        <dbReference type="Proteomes" id="UP000241890"/>
    </source>
</evidence>
<evidence type="ECO:0000256" key="3">
    <source>
        <dbReference type="ARBA" id="ARBA00022989"/>
    </source>
</evidence>
<dbReference type="AlphaFoldDB" id="A0A2R5GCB3"/>
<feature type="transmembrane region" description="Helical" evidence="5">
    <location>
        <begin position="213"/>
        <end position="233"/>
    </location>
</feature>
<feature type="transmembrane region" description="Helical" evidence="5">
    <location>
        <begin position="181"/>
        <end position="201"/>
    </location>
</feature>
<comment type="similarity">
    <text evidence="5">Belongs to the BI1 family.</text>
</comment>
<reference evidence="7 8" key="1">
    <citation type="submission" date="2017-12" db="EMBL/GenBank/DDBJ databases">
        <title>Sequencing, de novo assembly and annotation of complete genome of a new Thraustochytrid species, strain FCC1311.</title>
        <authorList>
            <person name="Sedici K."/>
            <person name="Godart F."/>
            <person name="Aiese Cigliano R."/>
            <person name="Sanseverino W."/>
            <person name="Barakat M."/>
            <person name="Ortet P."/>
            <person name="Marechal E."/>
            <person name="Cagnac O."/>
            <person name="Amato A."/>
        </authorList>
    </citation>
    <scope>NUCLEOTIDE SEQUENCE [LARGE SCALE GENOMIC DNA]</scope>
</reference>